<accession>A0AAV0V634</accession>
<sequence length="122" mass="14396">MQGPKPVSYGRDFTYFVRNTTDWGDHMTVICLWEYSEEHVAREICLPPMLEVYIARTLAPVADEVKENDTDRCGFYFIPYVALRQWIAQFQGFFVNSFDIQWDPQAEFLGPFPYAKVIQHFQ</sequence>
<evidence type="ECO:0000313" key="2">
    <source>
        <dbReference type="Proteomes" id="UP001162029"/>
    </source>
</evidence>
<dbReference type="PANTHER" id="PTHR35899">
    <property type="entry name" value="PAPAIN FAMILY CYSTEINE PROTEASE DOMAIN CONTAINING PROTEIN"/>
    <property type="match status" value="1"/>
</dbReference>
<keyword evidence="2" id="KW-1185">Reference proteome</keyword>
<dbReference type="PANTHER" id="PTHR35899:SF1">
    <property type="entry name" value="PEPTIDASE C1A PAPAIN C-TERMINAL DOMAIN-CONTAINING PROTEIN"/>
    <property type="match status" value="1"/>
</dbReference>
<protein>
    <submittedName>
        <fullName evidence="1">Uncharacterized protein</fullName>
    </submittedName>
</protein>
<comment type="caution">
    <text evidence="1">The sequence shown here is derived from an EMBL/GenBank/DDBJ whole genome shotgun (WGS) entry which is preliminary data.</text>
</comment>
<proteinExistence type="predicted"/>
<evidence type="ECO:0000313" key="1">
    <source>
        <dbReference type="EMBL" id="CAI5743305.1"/>
    </source>
</evidence>
<dbReference type="Proteomes" id="UP001162029">
    <property type="component" value="Unassembled WGS sequence"/>
</dbReference>
<dbReference type="EMBL" id="CANTFM010001848">
    <property type="protein sequence ID" value="CAI5743305.1"/>
    <property type="molecule type" value="Genomic_DNA"/>
</dbReference>
<organism evidence="1 2">
    <name type="scientific">Peronospora destructor</name>
    <dbReference type="NCBI Taxonomy" id="86335"/>
    <lineage>
        <taxon>Eukaryota</taxon>
        <taxon>Sar</taxon>
        <taxon>Stramenopiles</taxon>
        <taxon>Oomycota</taxon>
        <taxon>Peronosporomycetes</taxon>
        <taxon>Peronosporales</taxon>
        <taxon>Peronosporaceae</taxon>
        <taxon>Peronospora</taxon>
    </lineage>
</organism>
<dbReference type="AlphaFoldDB" id="A0AAV0V634"/>
<reference evidence="1" key="1">
    <citation type="submission" date="2022-12" db="EMBL/GenBank/DDBJ databases">
        <authorList>
            <person name="Webb A."/>
        </authorList>
    </citation>
    <scope>NUCLEOTIDE SEQUENCE</scope>
    <source>
        <strain evidence="1">Pd1</strain>
    </source>
</reference>
<gene>
    <name evidence="1" type="ORF">PDE001_LOCUS8652</name>
</gene>
<name>A0AAV0V634_9STRA</name>